<reference evidence="4 5" key="1">
    <citation type="submission" date="2015-05" db="EMBL/GenBank/DDBJ databases">
        <title>Genome sequencing project for genomic taxonomy and phylogenomics of Bacillus-like bacteria.</title>
        <authorList>
            <person name="Liu B."/>
            <person name="Wang J."/>
            <person name="Zhu Y."/>
            <person name="Liu G."/>
            <person name="Chen Q."/>
            <person name="Chen Z."/>
            <person name="Lan J."/>
            <person name="Che J."/>
            <person name="Ge C."/>
            <person name="Shi H."/>
            <person name="Pan Z."/>
            <person name="Liu X."/>
        </authorList>
    </citation>
    <scope>NUCLEOTIDE SEQUENCE [LARGE SCALE GENOMIC DNA]</scope>
    <source>
        <strain evidence="4 5">DSM 9885</strain>
    </source>
</reference>
<feature type="region of interest" description="Disordered" evidence="1">
    <location>
        <begin position="76"/>
        <end position="96"/>
    </location>
</feature>
<evidence type="ECO:0000259" key="2">
    <source>
        <dbReference type="Pfam" id="PF00534"/>
    </source>
</evidence>
<evidence type="ECO:0000313" key="5">
    <source>
        <dbReference type="Proteomes" id="UP000035218"/>
    </source>
</evidence>
<dbReference type="Pfam" id="PF00534">
    <property type="entry name" value="Glycos_transf_1"/>
    <property type="match status" value="1"/>
</dbReference>
<dbReference type="Gene3D" id="3.40.50.2000">
    <property type="entry name" value="Glycogen Phosphorylase B"/>
    <property type="match status" value="2"/>
</dbReference>
<dbReference type="Pfam" id="PF13439">
    <property type="entry name" value="Glyco_transf_4"/>
    <property type="match status" value="1"/>
</dbReference>
<protein>
    <submittedName>
        <fullName evidence="4">Glycosyl transferase family 1</fullName>
    </submittedName>
</protein>
<dbReference type="RefSeq" id="WP_047071012.1">
    <property type="nucleotide sequence ID" value="NZ_JARMFZ010000027.1"/>
</dbReference>
<evidence type="ECO:0000259" key="3">
    <source>
        <dbReference type="Pfam" id="PF13439"/>
    </source>
</evidence>
<gene>
    <name evidence="4" type="ORF">AA984_16440</name>
</gene>
<keyword evidence="4" id="KW-0808">Transferase</keyword>
<dbReference type="InterPro" id="IPR028098">
    <property type="entry name" value="Glyco_trans_4-like_N"/>
</dbReference>
<dbReference type="OrthoDB" id="9794575at2"/>
<feature type="compositionally biased region" description="Low complexity" evidence="1">
    <location>
        <begin position="80"/>
        <end position="96"/>
    </location>
</feature>
<dbReference type="PANTHER" id="PTHR12526">
    <property type="entry name" value="GLYCOSYLTRANSFERASE"/>
    <property type="match status" value="1"/>
</dbReference>
<dbReference type="EMBL" id="LDCN01000004">
    <property type="protein sequence ID" value="KLH98579.1"/>
    <property type="molecule type" value="Genomic_DNA"/>
</dbReference>
<dbReference type="CDD" id="cd03794">
    <property type="entry name" value="GT4_WbuB-like"/>
    <property type="match status" value="1"/>
</dbReference>
<organism evidence="4 5">
    <name type="scientific">Brevibacillus formosus</name>
    <dbReference type="NCBI Taxonomy" id="54913"/>
    <lineage>
        <taxon>Bacteria</taxon>
        <taxon>Bacillati</taxon>
        <taxon>Bacillota</taxon>
        <taxon>Bacilli</taxon>
        <taxon>Bacillales</taxon>
        <taxon>Paenibacillaceae</taxon>
        <taxon>Brevibacillus</taxon>
    </lineage>
</organism>
<feature type="domain" description="Glycosyl transferase family 1" evidence="2">
    <location>
        <begin position="251"/>
        <end position="412"/>
    </location>
</feature>
<name>A0A837KQW2_9BACL</name>
<accession>A0A837KQW2</accession>
<dbReference type="AlphaFoldDB" id="A0A837KQW2"/>
<evidence type="ECO:0000313" key="4">
    <source>
        <dbReference type="EMBL" id="KLH98579.1"/>
    </source>
</evidence>
<feature type="domain" description="Glycosyltransferase subfamily 4-like N-terminal" evidence="3">
    <location>
        <begin position="110"/>
        <end position="237"/>
    </location>
</feature>
<dbReference type="GO" id="GO:0016757">
    <property type="term" value="F:glycosyltransferase activity"/>
    <property type="evidence" value="ECO:0007669"/>
    <property type="project" value="InterPro"/>
</dbReference>
<dbReference type="GeneID" id="87586652"/>
<dbReference type="Proteomes" id="UP000035218">
    <property type="component" value="Unassembled WGS sequence"/>
</dbReference>
<sequence length="463" mass="52069">MNTHNVLIICYIFPPIGGGGVPRPLKMAKYLGEFGWNVHVLTVDPAYHATLDPSLLAQLPSDVTIHRAKEWQLLPNRGGQAASASTNTTSAPSQPSIKAKVKKQVVNVLKKVKPYLLIPDDQILWMPNALKLGREIMRREKIDVIFSTSGPVTNHLIAKKLSREFGCKWVADFRDPWTQNMHTSGIEWRERMEERMEEAVMSQADAITTVTATFAYNFREKHQDRIKRMELIYNGFDQADFQGLAPSHAVPDKFHAVYAGILYQKRNPRLLLQAIRELIDEKAVDRNDLLLSFAGVFDYPGYSENRDCVEALGLGDIVRVLGNLPHKEALGLMKGANALLLIGDVSADAGAYIPGKLYEYMGIGNPILALNKRGEATEIIEDFRLGQVADPEKKDEIKQAYLRLYQEWKAQGQTGSEERGADFAERVKPYERREQAKQLAQLMDELVKNKTAKPRSQYGQGPV</sequence>
<proteinExistence type="predicted"/>
<comment type="caution">
    <text evidence="4">The sequence shown here is derived from an EMBL/GenBank/DDBJ whole genome shotgun (WGS) entry which is preliminary data.</text>
</comment>
<dbReference type="InterPro" id="IPR001296">
    <property type="entry name" value="Glyco_trans_1"/>
</dbReference>
<dbReference type="SUPFAM" id="SSF53756">
    <property type="entry name" value="UDP-Glycosyltransferase/glycogen phosphorylase"/>
    <property type="match status" value="1"/>
</dbReference>
<evidence type="ECO:0000256" key="1">
    <source>
        <dbReference type="SAM" id="MobiDB-lite"/>
    </source>
</evidence>